<evidence type="ECO:0000256" key="1">
    <source>
        <dbReference type="SAM" id="Phobius"/>
    </source>
</evidence>
<feature type="transmembrane region" description="Helical" evidence="1">
    <location>
        <begin position="113"/>
        <end position="135"/>
    </location>
</feature>
<dbReference type="GO" id="GO:0006857">
    <property type="term" value="P:oligopeptide transport"/>
    <property type="evidence" value="ECO:0007669"/>
    <property type="project" value="InterPro"/>
</dbReference>
<sequence>MAITSADHDEPLLLTDTDYIEGMVNYKGEKIKTNNTEFGRWNSASRVIIIGGIESFIYFGISSNLISILTTQLGQTTATAAQNINAWSGVILMLPVLAAYVGDSYLGKFRTILFSTIIYVLGLGLLTLCTSQLAACSNNAA</sequence>
<name>A0AA41VVR6_PAPNU</name>
<dbReference type="Proteomes" id="UP001177140">
    <property type="component" value="Unassembled WGS sequence"/>
</dbReference>
<feature type="transmembrane region" description="Helical" evidence="1">
    <location>
        <begin position="47"/>
        <end position="69"/>
    </location>
</feature>
<keyword evidence="1" id="KW-0812">Transmembrane</keyword>
<keyword evidence="3" id="KW-1185">Reference proteome</keyword>
<evidence type="ECO:0000313" key="3">
    <source>
        <dbReference type="Proteomes" id="UP001177140"/>
    </source>
</evidence>
<dbReference type="GO" id="GO:0022857">
    <property type="term" value="F:transmembrane transporter activity"/>
    <property type="evidence" value="ECO:0007669"/>
    <property type="project" value="InterPro"/>
</dbReference>
<keyword evidence="1" id="KW-1133">Transmembrane helix</keyword>
<proteinExistence type="predicted"/>
<dbReference type="AlphaFoldDB" id="A0AA41VVR6"/>
<dbReference type="InterPro" id="IPR036259">
    <property type="entry name" value="MFS_trans_sf"/>
</dbReference>
<dbReference type="SUPFAM" id="SSF103473">
    <property type="entry name" value="MFS general substrate transporter"/>
    <property type="match status" value="1"/>
</dbReference>
<gene>
    <name evidence="2" type="ORF">MKW94_015309</name>
</gene>
<keyword evidence="1" id="KW-0472">Membrane</keyword>
<organism evidence="2 3">
    <name type="scientific">Papaver nudicaule</name>
    <name type="common">Iceland poppy</name>
    <dbReference type="NCBI Taxonomy" id="74823"/>
    <lineage>
        <taxon>Eukaryota</taxon>
        <taxon>Viridiplantae</taxon>
        <taxon>Streptophyta</taxon>
        <taxon>Embryophyta</taxon>
        <taxon>Tracheophyta</taxon>
        <taxon>Spermatophyta</taxon>
        <taxon>Magnoliopsida</taxon>
        <taxon>Ranunculales</taxon>
        <taxon>Papaveraceae</taxon>
        <taxon>Papaveroideae</taxon>
        <taxon>Papaver</taxon>
    </lineage>
</organism>
<reference evidence="2" key="1">
    <citation type="submission" date="2022-03" db="EMBL/GenBank/DDBJ databases">
        <title>A functionally conserved STORR gene fusion in Papaver species that diverged 16.8 million years ago.</title>
        <authorList>
            <person name="Catania T."/>
        </authorList>
    </citation>
    <scope>NUCLEOTIDE SEQUENCE</scope>
    <source>
        <strain evidence="2">S-191538</strain>
    </source>
</reference>
<evidence type="ECO:0000313" key="2">
    <source>
        <dbReference type="EMBL" id="MCL7048145.1"/>
    </source>
</evidence>
<feature type="transmembrane region" description="Helical" evidence="1">
    <location>
        <begin position="84"/>
        <end position="101"/>
    </location>
</feature>
<dbReference type="PROSITE" id="PS01022">
    <property type="entry name" value="PTR2_1"/>
    <property type="match status" value="1"/>
</dbReference>
<dbReference type="EMBL" id="JAJJMA010301390">
    <property type="protein sequence ID" value="MCL7048145.1"/>
    <property type="molecule type" value="Genomic_DNA"/>
</dbReference>
<comment type="caution">
    <text evidence="2">The sequence shown here is derived from an EMBL/GenBank/DDBJ whole genome shotgun (WGS) entry which is preliminary data.</text>
</comment>
<dbReference type="GO" id="GO:0016020">
    <property type="term" value="C:membrane"/>
    <property type="evidence" value="ECO:0007669"/>
    <property type="project" value="InterPro"/>
</dbReference>
<protein>
    <submittedName>
        <fullName evidence="2">Uncharacterized protein</fullName>
    </submittedName>
</protein>
<dbReference type="InterPro" id="IPR018456">
    <property type="entry name" value="PTR2_symporter_CS"/>
</dbReference>
<accession>A0AA41VVR6</accession>
<dbReference type="PANTHER" id="PTHR11654">
    <property type="entry name" value="OLIGOPEPTIDE TRANSPORTER-RELATED"/>
    <property type="match status" value="1"/>
</dbReference>
<dbReference type="Gene3D" id="1.20.1250.20">
    <property type="entry name" value="MFS general substrate transporter like domains"/>
    <property type="match status" value="1"/>
</dbReference>